<dbReference type="PANTHER" id="PTHR35145:SF1">
    <property type="entry name" value="CYTOPLASMIC PROTEIN"/>
    <property type="match status" value="1"/>
</dbReference>
<evidence type="ECO:0008006" key="3">
    <source>
        <dbReference type="Google" id="ProtNLM"/>
    </source>
</evidence>
<dbReference type="InterPro" id="IPR038056">
    <property type="entry name" value="YjbR-like_sf"/>
</dbReference>
<gene>
    <name evidence="1" type="ORF">GCM10011613_13980</name>
</gene>
<sequence>MDFSSAQKYLLSKNQAVQTFPQDPNVGVYKVCHKMFATLTSGVAFARINLKCDPDLALELRAQYDAVQPGYQMNKKHWNTVIFDGSISDEEIYEMIDHSYNLIVSNLLDHERERLLKNG</sequence>
<dbReference type="Proteomes" id="UP000619761">
    <property type="component" value="Unassembled WGS sequence"/>
</dbReference>
<dbReference type="InterPro" id="IPR007351">
    <property type="entry name" value="YjbR"/>
</dbReference>
<protein>
    <recommendedName>
        <fullName evidence="3">MmcQ-like protein</fullName>
    </recommendedName>
</protein>
<comment type="caution">
    <text evidence="1">The sequence shown here is derived from an EMBL/GenBank/DDBJ whole genome shotgun (WGS) entry which is preliminary data.</text>
</comment>
<reference evidence="2" key="1">
    <citation type="journal article" date="2019" name="Int. J. Syst. Evol. Microbiol.">
        <title>The Global Catalogue of Microorganisms (GCM) 10K type strain sequencing project: providing services to taxonomists for standard genome sequencing and annotation.</title>
        <authorList>
            <consortium name="The Broad Institute Genomics Platform"/>
            <consortium name="The Broad Institute Genome Sequencing Center for Infectious Disease"/>
            <person name="Wu L."/>
            <person name="Ma J."/>
        </authorList>
    </citation>
    <scope>NUCLEOTIDE SEQUENCE [LARGE SCALE GENOMIC DNA]</scope>
    <source>
        <strain evidence="2">KCTC 32239</strain>
    </source>
</reference>
<dbReference type="InterPro" id="IPR058532">
    <property type="entry name" value="YjbR/MT2646/Rv2570-like"/>
</dbReference>
<dbReference type="Gene3D" id="3.90.1150.30">
    <property type="match status" value="1"/>
</dbReference>
<proteinExistence type="predicted"/>
<organism evidence="1 2">
    <name type="scientific">Cellvibrio zantedeschiae</name>
    <dbReference type="NCBI Taxonomy" id="1237077"/>
    <lineage>
        <taxon>Bacteria</taxon>
        <taxon>Pseudomonadati</taxon>
        <taxon>Pseudomonadota</taxon>
        <taxon>Gammaproteobacteria</taxon>
        <taxon>Cellvibrionales</taxon>
        <taxon>Cellvibrionaceae</taxon>
        <taxon>Cellvibrio</taxon>
    </lineage>
</organism>
<name>A0ABQ3B1M4_9GAMM</name>
<dbReference type="SUPFAM" id="SSF142906">
    <property type="entry name" value="YjbR-like"/>
    <property type="match status" value="1"/>
</dbReference>
<keyword evidence="2" id="KW-1185">Reference proteome</keyword>
<evidence type="ECO:0000313" key="2">
    <source>
        <dbReference type="Proteomes" id="UP000619761"/>
    </source>
</evidence>
<evidence type="ECO:0000313" key="1">
    <source>
        <dbReference type="EMBL" id="GGY70682.1"/>
    </source>
</evidence>
<dbReference type="PANTHER" id="PTHR35145">
    <property type="entry name" value="CYTOPLASMIC PROTEIN-RELATED"/>
    <property type="match status" value="1"/>
</dbReference>
<accession>A0ABQ3B1M4</accession>
<dbReference type="EMBL" id="BMYZ01000001">
    <property type="protein sequence ID" value="GGY70682.1"/>
    <property type="molecule type" value="Genomic_DNA"/>
</dbReference>
<dbReference type="Pfam" id="PF04237">
    <property type="entry name" value="YjbR"/>
    <property type="match status" value="1"/>
</dbReference>